<sequence>MKNFNYSKAEFRIKAFTKLIIGGFILTVFFSCGTNFTPINYGNITTPGVEITADDGSFYLTSENSWSPPFQSTVSGVDDMEDINNRITSQYDFAMRFNAKKVKVKTPYLNKELFGVLMLNPAIDGCENTATRSYQIAIPEEYVHQALNGQVSVLYEYYDCGKLNAKTWILWLSDVPF</sequence>
<comment type="caution">
    <text evidence="1">The sequence shown here is derived from an EMBL/GenBank/DDBJ whole genome shotgun (WGS) entry which is preliminary data.</text>
</comment>
<evidence type="ECO:0008006" key="3">
    <source>
        <dbReference type="Google" id="ProtNLM"/>
    </source>
</evidence>
<keyword evidence="2" id="KW-1185">Reference proteome</keyword>
<dbReference type="PROSITE" id="PS51257">
    <property type="entry name" value="PROKAR_LIPOPROTEIN"/>
    <property type="match status" value="1"/>
</dbReference>
<dbReference type="AlphaFoldDB" id="A0A838ZR78"/>
<name>A0A838ZR78_9FLAO</name>
<reference evidence="1 2" key="1">
    <citation type="submission" date="2020-07" db="EMBL/GenBank/DDBJ databases">
        <title>Moheibacter lacus sp. nov., a member of the family Flavobacteriaceae isolated from freshwater lake sediment.</title>
        <authorList>
            <person name="Liu Y."/>
        </authorList>
    </citation>
    <scope>NUCLEOTIDE SEQUENCE [LARGE SCALE GENOMIC DNA]</scope>
    <source>
        <strain evidence="1 2">BDHS18</strain>
    </source>
</reference>
<dbReference type="Proteomes" id="UP000552241">
    <property type="component" value="Unassembled WGS sequence"/>
</dbReference>
<dbReference type="EMBL" id="JACDZE010000001">
    <property type="protein sequence ID" value="MBA5628663.1"/>
    <property type="molecule type" value="Genomic_DNA"/>
</dbReference>
<proteinExistence type="predicted"/>
<organism evidence="1 2">
    <name type="scientific">Moheibacter lacus</name>
    <dbReference type="NCBI Taxonomy" id="2745851"/>
    <lineage>
        <taxon>Bacteria</taxon>
        <taxon>Pseudomonadati</taxon>
        <taxon>Bacteroidota</taxon>
        <taxon>Flavobacteriia</taxon>
        <taxon>Flavobacteriales</taxon>
        <taxon>Weeksellaceae</taxon>
        <taxon>Moheibacter</taxon>
    </lineage>
</organism>
<protein>
    <recommendedName>
        <fullName evidence="3">Lipoprotein</fullName>
    </recommendedName>
</protein>
<evidence type="ECO:0000313" key="2">
    <source>
        <dbReference type="Proteomes" id="UP000552241"/>
    </source>
</evidence>
<gene>
    <name evidence="1" type="ORF">HU137_02635</name>
</gene>
<accession>A0A838ZR78</accession>
<dbReference type="RefSeq" id="WP_182042253.1">
    <property type="nucleotide sequence ID" value="NZ_JACDZE010000001.1"/>
</dbReference>
<evidence type="ECO:0000313" key="1">
    <source>
        <dbReference type="EMBL" id="MBA5628663.1"/>
    </source>
</evidence>